<gene>
    <name evidence="1" type="ORF">KIN20_012093</name>
</gene>
<proteinExistence type="predicted"/>
<evidence type="ECO:0000313" key="1">
    <source>
        <dbReference type="EMBL" id="KAJ1354986.1"/>
    </source>
</evidence>
<accession>A0AAD5QQA9</accession>
<dbReference type="Proteomes" id="UP001196413">
    <property type="component" value="Unassembled WGS sequence"/>
</dbReference>
<dbReference type="EMBL" id="JAHQIW010002294">
    <property type="protein sequence ID" value="KAJ1354986.1"/>
    <property type="molecule type" value="Genomic_DNA"/>
</dbReference>
<keyword evidence="2" id="KW-1185">Reference proteome</keyword>
<reference evidence="1" key="1">
    <citation type="submission" date="2021-06" db="EMBL/GenBank/DDBJ databases">
        <title>Parelaphostrongylus tenuis whole genome reference sequence.</title>
        <authorList>
            <person name="Garwood T.J."/>
            <person name="Larsen P.A."/>
            <person name="Fountain-Jones N.M."/>
            <person name="Garbe J.R."/>
            <person name="Macchietto M.G."/>
            <person name="Kania S.A."/>
            <person name="Gerhold R.W."/>
            <person name="Richards J.E."/>
            <person name="Wolf T.M."/>
        </authorList>
    </citation>
    <scope>NUCLEOTIDE SEQUENCE</scope>
    <source>
        <strain evidence="1">MNPRO001-30</strain>
        <tissue evidence="1">Meninges</tissue>
    </source>
</reference>
<evidence type="ECO:0000313" key="2">
    <source>
        <dbReference type="Proteomes" id="UP001196413"/>
    </source>
</evidence>
<name>A0AAD5QQA9_PARTN</name>
<organism evidence="1 2">
    <name type="scientific">Parelaphostrongylus tenuis</name>
    <name type="common">Meningeal worm</name>
    <dbReference type="NCBI Taxonomy" id="148309"/>
    <lineage>
        <taxon>Eukaryota</taxon>
        <taxon>Metazoa</taxon>
        <taxon>Ecdysozoa</taxon>
        <taxon>Nematoda</taxon>
        <taxon>Chromadorea</taxon>
        <taxon>Rhabditida</taxon>
        <taxon>Rhabditina</taxon>
        <taxon>Rhabditomorpha</taxon>
        <taxon>Strongyloidea</taxon>
        <taxon>Metastrongylidae</taxon>
        <taxon>Parelaphostrongylus</taxon>
    </lineage>
</organism>
<comment type="caution">
    <text evidence="1">The sequence shown here is derived from an EMBL/GenBank/DDBJ whole genome shotgun (WGS) entry which is preliminary data.</text>
</comment>
<protein>
    <submittedName>
        <fullName evidence="1">Uncharacterized protein</fullName>
    </submittedName>
</protein>
<dbReference type="AlphaFoldDB" id="A0AAD5QQA9"/>
<sequence length="67" mass="7355">MATSFGTSSRISGTMMKAMAWKLERKSDAAITGIVQYVRDGSFDLAARVCVPPIHKMCKLVVEYLEG</sequence>